<dbReference type="AlphaFoldDB" id="A0A3E5DX28"/>
<dbReference type="PIRSF" id="PIRSF004983">
    <property type="entry name" value="MenD"/>
    <property type="match status" value="1"/>
</dbReference>
<dbReference type="UniPathway" id="UPA00079"/>
<dbReference type="Proteomes" id="UP000283872">
    <property type="component" value="Unassembled WGS sequence"/>
</dbReference>
<dbReference type="InterPro" id="IPR004433">
    <property type="entry name" value="MenaQ_synth_MenD"/>
</dbReference>
<dbReference type="InterPro" id="IPR011766">
    <property type="entry name" value="TPP_enzyme_TPP-bd"/>
</dbReference>
<dbReference type="GO" id="GO:0000287">
    <property type="term" value="F:magnesium ion binding"/>
    <property type="evidence" value="ECO:0007669"/>
    <property type="project" value="UniProtKB-UniRule"/>
</dbReference>
<comment type="cofactor">
    <cofactor evidence="6">
        <name>thiamine diphosphate</name>
        <dbReference type="ChEBI" id="CHEBI:58937"/>
    </cofactor>
    <text evidence="6">Binds 1 thiamine pyrophosphate per subunit.</text>
</comment>
<evidence type="ECO:0000259" key="8">
    <source>
        <dbReference type="Pfam" id="PF02776"/>
    </source>
</evidence>
<sequence length="602" mass="68097">MYSNKENVNILTSLLVAHGVRHAVVCPGSRNAAIVHNLNECEDITCYPVTDERSAGFQALGLSMAEGYQPVVVCVTSGSALLNLYPAVAEAYYQQIPLIVISADRPAQWINQLDGQTLPQPDALGQMVRKAVSLPEVFEGEQQEEMHWYCNRLVNEALLKSMGRVKGPVHINVPISEPFYSFTKEALPVERKIEVAYCRANIDTFDGTPFECVLKAKRPLLVIGQLDNTEKYVDLLAYIDRMPILWESLAMPPYLYKVQEELGEDWNKTTLYGAFENLLDEIKDDETFRPDLVVYIGGHIVSKKLKSYLRSLKGVEQIRISQEADIEDTFMHLTKVMDLPNSDAMSWLGNFGWHNHWEDYRRLWMDALAKSYERKENFKPEFSSLATVKEFFSQLQKVEPQDFKAFTLGGKDAQDDGIYDRKFDTFLPGMMSSVFSGNSSAIRLMNLYADRHVYCNRGVNGIEGSLSAAVGFSMCKNKSDKHVYCVLGDLSFFYDQNALWNRNLNGKLRIIVLNNGGGAIFGKFQGLKKSQAREEIIMAKHHATAEGICSQNEVKYLAAHTMEEMEQGISQLIHAESDRPMLLEVFTDMDVDNEMLEAVQKC</sequence>
<comment type="pathway">
    <text evidence="6">Quinol/quinone metabolism; menaquinone biosynthesis.</text>
</comment>
<accession>A0A3E5DX28</accession>
<dbReference type="RefSeq" id="WP_117587580.1">
    <property type="nucleotide sequence ID" value="NZ_QRVA01000001.1"/>
</dbReference>
<keyword evidence="1 6" id="KW-0808">Transferase</keyword>
<evidence type="ECO:0000256" key="1">
    <source>
        <dbReference type="ARBA" id="ARBA00022679"/>
    </source>
</evidence>
<feature type="domain" description="Thiamine pyrophosphate enzyme TPP-binding" evidence="7">
    <location>
        <begin position="441"/>
        <end position="585"/>
    </location>
</feature>
<reference evidence="9 10" key="1">
    <citation type="submission" date="2018-08" db="EMBL/GenBank/DDBJ databases">
        <title>A genome reference for cultivated species of the human gut microbiota.</title>
        <authorList>
            <person name="Zou Y."/>
            <person name="Xue W."/>
            <person name="Luo G."/>
        </authorList>
    </citation>
    <scope>NUCLEOTIDE SEQUENCE [LARGE SCALE GENOMIC DNA]</scope>
    <source>
        <strain evidence="9 10">AF24-12</strain>
    </source>
</reference>
<feature type="domain" description="Thiamine pyrophosphate enzyme N-terminal TPP-binding" evidence="8">
    <location>
        <begin position="10"/>
        <end position="112"/>
    </location>
</feature>
<comment type="function">
    <text evidence="6">Catalyzes the thiamine diphosphate-dependent decarboxylation of 2-oxoglutarate and the subsequent addition of the resulting succinic semialdehyde-thiamine pyrophosphate anion to isochorismate to yield 2-succinyl-5-enolpyruvyl-6-hydroxy-3-cyclohexene-1-carboxylate (SEPHCHC).</text>
</comment>
<keyword evidence="3 6" id="KW-0460">Magnesium</keyword>
<dbReference type="Pfam" id="PF02776">
    <property type="entry name" value="TPP_enzyme_N"/>
    <property type="match status" value="1"/>
</dbReference>
<keyword evidence="4 6" id="KW-0786">Thiamine pyrophosphate</keyword>
<dbReference type="InterPro" id="IPR029061">
    <property type="entry name" value="THDP-binding"/>
</dbReference>
<keyword evidence="2 6" id="KW-0479">Metal-binding</keyword>
<proteinExistence type="inferred from homology"/>
<dbReference type="EMBL" id="QRVA01000001">
    <property type="protein sequence ID" value="RGS19696.1"/>
    <property type="molecule type" value="Genomic_DNA"/>
</dbReference>
<comment type="caution">
    <text evidence="9">The sequence shown here is derived from an EMBL/GenBank/DDBJ whole genome shotgun (WGS) entry which is preliminary data.</text>
</comment>
<dbReference type="GO" id="GO:0009234">
    <property type="term" value="P:menaquinone biosynthetic process"/>
    <property type="evidence" value="ECO:0007669"/>
    <property type="project" value="UniProtKB-UniRule"/>
</dbReference>
<evidence type="ECO:0000256" key="4">
    <source>
        <dbReference type="ARBA" id="ARBA00023052"/>
    </source>
</evidence>
<dbReference type="Pfam" id="PF02775">
    <property type="entry name" value="TPP_enzyme_C"/>
    <property type="match status" value="1"/>
</dbReference>
<dbReference type="PANTHER" id="PTHR42916:SF1">
    <property type="entry name" value="PROTEIN PHYLLO, CHLOROPLASTIC"/>
    <property type="match status" value="1"/>
</dbReference>
<dbReference type="NCBIfam" id="TIGR00173">
    <property type="entry name" value="menD"/>
    <property type="match status" value="1"/>
</dbReference>
<evidence type="ECO:0000256" key="6">
    <source>
        <dbReference type="HAMAP-Rule" id="MF_01659"/>
    </source>
</evidence>
<comment type="similarity">
    <text evidence="6">Belongs to the TPP enzyme family. MenD subfamily.</text>
</comment>
<dbReference type="InterPro" id="IPR012001">
    <property type="entry name" value="Thiamin_PyroP_enz_TPP-bd_dom"/>
</dbReference>
<evidence type="ECO:0000313" key="10">
    <source>
        <dbReference type="Proteomes" id="UP000283872"/>
    </source>
</evidence>
<dbReference type="CDD" id="cd07037">
    <property type="entry name" value="TPP_PYR_MenD"/>
    <property type="match status" value="1"/>
</dbReference>
<dbReference type="PANTHER" id="PTHR42916">
    <property type="entry name" value="2-SUCCINYL-5-ENOLPYRUVYL-6-HYDROXY-3-CYCLOHEXENE-1-CARBOXYLATE SYNTHASE"/>
    <property type="match status" value="1"/>
</dbReference>
<dbReference type="Gene3D" id="3.40.50.970">
    <property type="match status" value="2"/>
</dbReference>
<evidence type="ECO:0000313" key="9">
    <source>
        <dbReference type="EMBL" id="RGS19696.1"/>
    </source>
</evidence>
<dbReference type="UniPathway" id="UPA01057">
    <property type="reaction ID" value="UER00164"/>
</dbReference>
<evidence type="ECO:0000256" key="3">
    <source>
        <dbReference type="ARBA" id="ARBA00022842"/>
    </source>
</evidence>
<dbReference type="GO" id="GO:0070204">
    <property type="term" value="F:2-succinyl-5-enolpyruvyl-6-hydroxy-3-cyclohexene-1-carboxylic-acid synthase activity"/>
    <property type="evidence" value="ECO:0007669"/>
    <property type="project" value="UniProtKB-UniRule"/>
</dbReference>
<keyword evidence="5 6" id="KW-0464">Manganese</keyword>
<comment type="subunit">
    <text evidence="6">Homodimer.</text>
</comment>
<dbReference type="GO" id="GO:0030145">
    <property type="term" value="F:manganese ion binding"/>
    <property type="evidence" value="ECO:0007669"/>
    <property type="project" value="UniProtKB-UniRule"/>
</dbReference>
<dbReference type="SUPFAM" id="SSF52518">
    <property type="entry name" value="Thiamin diphosphate-binding fold (THDP-binding)"/>
    <property type="match status" value="2"/>
</dbReference>
<dbReference type="Gene3D" id="3.40.50.1220">
    <property type="entry name" value="TPP-binding domain"/>
    <property type="match status" value="1"/>
</dbReference>
<keyword evidence="6" id="KW-0474">Menaquinone biosynthesis</keyword>
<comment type="pathway">
    <text evidence="6">Quinol/quinone metabolism; 1,4-dihydroxy-2-naphthoate biosynthesis; 1,4-dihydroxy-2-naphthoate from chorismate: step 2/7.</text>
</comment>
<gene>
    <name evidence="6 9" type="primary">menD</name>
    <name evidence="9" type="ORF">DWY11_00225</name>
</gene>
<evidence type="ECO:0000256" key="2">
    <source>
        <dbReference type="ARBA" id="ARBA00022723"/>
    </source>
</evidence>
<name>A0A3E5DX28_9BACT</name>
<dbReference type="EC" id="2.2.1.9" evidence="6"/>
<evidence type="ECO:0000259" key="7">
    <source>
        <dbReference type="Pfam" id="PF02775"/>
    </source>
</evidence>
<comment type="cofactor">
    <cofactor evidence="6">
        <name>Mg(2+)</name>
        <dbReference type="ChEBI" id="CHEBI:18420"/>
    </cofactor>
    <cofactor evidence="6">
        <name>Mn(2+)</name>
        <dbReference type="ChEBI" id="CHEBI:29035"/>
    </cofactor>
</comment>
<protein>
    <recommendedName>
        <fullName evidence="6">2-succinyl-5-enolpyruvyl-6-hydroxy-3-cyclohexene-1-carboxylate synthase</fullName>
        <shortName evidence="6">SEPHCHC synthase</shortName>
        <ecNumber evidence="6">2.2.1.9</ecNumber>
    </recommendedName>
    <alternativeName>
        <fullName evidence="6">Menaquinone biosynthesis protein MenD</fullName>
    </alternativeName>
</protein>
<dbReference type="HAMAP" id="MF_01659">
    <property type="entry name" value="MenD"/>
    <property type="match status" value="1"/>
</dbReference>
<evidence type="ECO:0000256" key="5">
    <source>
        <dbReference type="ARBA" id="ARBA00023211"/>
    </source>
</evidence>
<dbReference type="GO" id="GO:0030976">
    <property type="term" value="F:thiamine pyrophosphate binding"/>
    <property type="evidence" value="ECO:0007669"/>
    <property type="project" value="UniProtKB-UniRule"/>
</dbReference>
<organism evidence="9 10">
    <name type="scientific">Segatella copri</name>
    <dbReference type="NCBI Taxonomy" id="165179"/>
    <lineage>
        <taxon>Bacteria</taxon>
        <taxon>Pseudomonadati</taxon>
        <taxon>Bacteroidota</taxon>
        <taxon>Bacteroidia</taxon>
        <taxon>Bacteroidales</taxon>
        <taxon>Prevotellaceae</taxon>
        <taxon>Segatella</taxon>
    </lineage>
</organism>
<comment type="catalytic activity">
    <reaction evidence="6">
        <text>isochorismate + 2-oxoglutarate + H(+) = 5-enolpyruvoyl-6-hydroxy-2-succinyl-cyclohex-3-ene-1-carboxylate + CO2</text>
        <dbReference type="Rhea" id="RHEA:25593"/>
        <dbReference type="ChEBI" id="CHEBI:15378"/>
        <dbReference type="ChEBI" id="CHEBI:16526"/>
        <dbReference type="ChEBI" id="CHEBI:16810"/>
        <dbReference type="ChEBI" id="CHEBI:29780"/>
        <dbReference type="ChEBI" id="CHEBI:58818"/>
        <dbReference type="EC" id="2.2.1.9"/>
    </reaction>
</comment>